<protein>
    <submittedName>
        <fullName evidence="3">LEUCINE RICH REPEAT CONTAINING PROTEIN</fullName>
    </submittedName>
</protein>
<evidence type="ECO:0000313" key="3">
    <source>
        <dbReference type="EMBL" id="KAJ6764533.1"/>
    </source>
</evidence>
<evidence type="ECO:0000313" key="4">
    <source>
        <dbReference type="Proteomes" id="UP001151752"/>
    </source>
</evidence>
<keyword evidence="1" id="KW-0677">Repeat</keyword>
<evidence type="ECO:0000259" key="2">
    <source>
        <dbReference type="Pfam" id="PF23598"/>
    </source>
</evidence>
<keyword evidence="4" id="KW-1185">Reference proteome</keyword>
<reference evidence="3" key="2">
    <citation type="journal article" date="2023" name="Int. J. Mol. Sci.">
        <title>De Novo Assembly and Annotation of 11 Diverse Shrub Willow (Salix) Genomes Reveals Novel Gene Organization in Sex-Linked Regions.</title>
        <authorList>
            <person name="Hyden B."/>
            <person name="Feng K."/>
            <person name="Yates T.B."/>
            <person name="Jawdy S."/>
            <person name="Cereghino C."/>
            <person name="Smart L.B."/>
            <person name="Muchero W."/>
        </authorList>
    </citation>
    <scope>NUCLEOTIDE SEQUENCE</scope>
    <source>
        <tissue evidence="3">Shoot tip</tissue>
    </source>
</reference>
<reference evidence="3" key="1">
    <citation type="submission" date="2022-11" db="EMBL/GenBank/DDBJ databases">
        <authorList>
            <person name="Hyden B.L."/>
            <person name="Feng K."/>
            <person name="Yates T."/>
            <person name="Jawdy S."/>
            <person name="Smart L.B."/>
            <person name="Muchero W."/>
        </authorList>
    </citation>
    <scope>NUCLEOTIDE SEQUENCE</scope>
    <source>
        <tissue evidence="3">Shoot tip</tissue>
    </source>
</reference>
<dbReference type="PANTHER" id="PTHR47186:SF30">
    <property type="entry name" value="EF-HAND DOMAIN-CONTAINING PROTEIN"/>
    <property type="match status" value="1"/>
</dbReference>
<organism evidence="3 4">
    <name type="scientific">Salix koriyanagi</name>
    <dbReference type="NCBI Taxonomy" id="2511006"/>
    <lineage>
        <taxon>Eukaryota</taxon>
        <taxon>Viridiplantae</taxon>
        <taxon>Streptophyta</taxon>
        <taxon>Embryophyta</taxon>
        <taxon>Tracheophyta</taxon>
        <taxon>Spermatophyta</taxon>
        <taxon>Magnoliopsida</taxon>
        <taxon>eudicotyledons</taxon>
        <taxon>Gunneridae</taxon>
        <taxon>Pentapetalae</taxon>
        <taxon>rosids</taxon>
        <taxon>fabids</taxon>
        <taxon>Malpighiales</taxon>
        <taxon>Salicaceae</taxon>
        <taxon>Saliceae</taxon>
        <taxon>Salix</taxon>
    </lineage>
</organism>
<dbReference type="Pfam" id="PF23598">
    <property type="entry name" value="LRR_14"/>
    <property type="match status" value="1"/>
</dbReference>
<dbReference type="InterPro" id="IPR055414">
    <property type="entry name" value="LRR_R13L4/SHOC2-like"/>
</dbReference>
<feature type="domain" description="Disease resistance R13L4/SHOC-2-like LRR" evidence="2">
    <location>
        <begin position="41"/>
        <end position="351"/>
    </location>
</feature>
<dbReference type="Gene3D" id="3.80.10.10">
    <property type="entry name" value="Ribonuclease Inhibitor"/>
    <property type="match status" value="1"/>
</dbReference>
<sequence length="383" mass="43471">MVSEEASFPSFIYRAKGLRSLLIRNTRDQWLGAVLPGLFKQLTCIRSLNLSGSSIKEIPEEVGKLIHLRHLNLEDCVQLVSLPETMCDLCNLQSLDVNMCSSLIELPLVIVKLIKLRHLCIYKSGVAFMPKGIERLTCLQTLDCFSVYGGGENESKAANIRELRNLNHIRGSLVIRNLRGGIRDVEGAILENKRLFCLELHFCVNHEDIILIEVLQPPSHLERLSINGYGGISLPQWMMTLTNLEELELHGCGKLKVLPPLGRLPNLESLELNRVGVRRLDDGVLGIEEVENANINEEEIARVTAFPKLKRLEISYLEEVEEWAGIERRLGEEDATKTSICIMPQLQQLRIEYCPLLRALPDYVWEMPRHVLNITACPDLRNR</sequence>
<dbReference type="EMBL" id="JAPFFM010000004">
    <property type="protein sequence ID" value="KAJ6764533.1"/>
    <property type="molecule type" value="Genomic_DNA"/>
</dbReference>
<dbReference type="Proteomes" id="UP001151752">
    <property type="component" value="Chromosome 12"/>
</dbReference>
<comment type="caution">
    <text evidence="3">The sequence shown here is derived from an EMBL/GenBank/DDBJ whole genome shotgun (WGS) entry which is preliminary data.</text>
</comment>
<accession>A0A9Q1AAS2</accession>
<dbReference type="SUPFAM" id="SSF52058">
    <property type="entry name" value="L domain-like"/>
    <property type="match status" value="1"/>
</dbReference>
<dbReference type="InterPro" id="IPR032675">
    <property type="entry name" value="LRR_dom_sf"/>
</dbReference>
<evidence type="ECO:0000256" key="1">
    <source>
        <dbReference type="ARBA" id="ARBA00022737"/>
    </source>
</evidence>
<proteinExistence type="predicted"/>
<name>A0A9Q1AAS2_9ROSI</name>
<dbReference type="PANTHER" id="PTHR47186">
    <property type="entry name" value="LEUCINE-RICH REPEAT-CONTAINING PROTEIN 57"/>
    <property type="match status" value="1"/>
</dbReference>
<gene>
    <name evidence="3" type="ORF">OIU74_023423</name>
</gene>
<dbReference type="AlphaFoldDB" id="A0A9Q1AAS2"/>